<dbReference type="EMBL" id="JNBS01003287">
    <property type="protein sequence ID" value="OQR88370.1"/>
    <property type="molecule type" value="Genomic_DNA"/>
</dbReference>
<dbReference type="Proteomes" id="UP000243217">
    <property type="component" value="Unassembled WGS sequence"/>
</dbReference>
<organism evidence="1 2">
    <name type="scientific">Thraustotheca clavata</name>
    <dbReference type="NCBI Taxonomy" id="74557"/>
    <lineage>
        <taxon>Eukaryota</taxon>
        <taxon>Sar</taxon>
        <taxon>Stramenopiles</taxon>
        <taxon>Oomycota</taxon>
        <taxon>Saprolegniomycetes</taxon>
        <taxon>Saprolegniales</taxon>
        <taxon>Achlyaceae</taxon>
        <taxon>Thraustotheca</taxon>
    </lineage>
</organism>
<evidence type="ECO:0000313" key="1">
    <source>
        <dbReference type="EMBL" id="OQR88370.1"/>
    </source>
</evidence>
<comment type="caution">
    <text evidence="1">The sequence shown here is derived from an EMBL/GenBank/DDBJ whole genome shotgun (WGS) entry which is preliminary data.</text>
</comment>
<reference evidence="1 2" key="1">
    <citation type="journal article" date="2014" name="Genome Biol. Evol.">
        <title>The secreted proteins of Achlya hypogyna and Thraustotheca clavata identify the ancestral oomycete secretome and reveal gene acquisitions by horizontal gene transfer.</title>
        <authorList>
            <person name="Misner I."/>
            <person name="Blouin N."/>
            <person name="Leonard G."/>
            <person name="Richards T.A."/>
            <person name="Lane C.E."/>
        </authorList>
    </citation>
    <scope>NUCLEOTIDE SEQUENCE [LARGE SCALE GENOMIC DNA]</scope>
    <source>
        <strain evidence="1 2">ATCC 34112</strain>
    </source>
</reference>
<dbReference type="AlphaFoldDB" id="A0A1V9YRT0"/>
<keyword evidence="2" id="KW-1185">Reference proteome</keyword>
<name>A0A1V9YRT0_9STRA</name>
<protein>
    <submittedName>
        <fullName evidence="1">Uncharacterized protein</fullName>
    </submittedName>
</protein>
<sequence>MIPNKTGLAKTQTVTNIRNFLIEAAKCAEIATLRRNFSFVSNLLLKLLEAFKQSATFKVFGVPKTLNQKHLHTVTLDNDSLLEIHVNSEDIANEVIELLYDKSYGTTEGLVSRCGETCPFCKCPCTKTFYHESAHYKLHDTFHQIGGVAGRHYSEINELWELSCVESVLKCRIMMIVSKKGKEKTLLKRTRIGFYQLYNNLYHFVSTYLLIVKKDMLKNMN</sequence>
<proteinExistence type="predicted"/>
<accession>A0A1V9YRT0</accession>
<gene>
    <name evidence="1" type="ORF">THRCLA_10366</name>
</gene>
<evidence type="ECO:0000313" key="2">
    <source>
        <dbReference type="Proteomes" id="UP000243217"/>
    </source>
</evidence>